<dbReference type="PRINTS" id="PR00367">
    <property type="entry name" value="ETHRSPELEMNT"/>
</dbReference>
<dbReference type="GeneID" id="111467397"/>
<keyword evidence="4" id="KW-0010">Activator</keyword>
<evidence type="ECO:0000256" key="1">
    <source>
        <dbReference type="ARBA" id="ARBA00004123"/>
    </source>
</evidence>
<dbReference type="Gene3D" id="3.30.730.10">
    <property type="entry name" value="AP2/ERF domain"/>
    <property type="match status" value="1"/>
</dbReference>
<feature type="compositionally biased region" description="Basic residues" evidence="8">
    <location>
        <begin position="96"/>
        <end position="107"/>
    </location>
</feature>
<feature type="region of interest" description="Disordered" evidence="8">
    <location>
        <begin position="77"/>
        <end position="112"/>
    </location>
</feature>
<dbReference type="InterPro" id="IPR045277">
    <property type="entry name" value="DRE1A-I"/>
</dbReference>
<keyword evidence="2" id="KW-0805">Transcription regulation</keyword>
<dbReference type="SMART" id="SM00380">
    <property type="entry name" value="AP2"/>
    <property type="match status" value="1"/>
</dbReference>
<keyword evidence="10" id="KW-1185">Reference proteome</keyword>
<dbReference type="Pfam" id="PF00847">
    <property type="entry name" value="AP2"/>
    <property type="match status" value="1"/>
</dbReference>
<evidence type="ECO:0000256" key="6">
    <source>
        <dbReference type="ARBA" id="ARBA00023242"/>
    </source>
</evidence>
<dbReference type="Proteomes" id="UP000504608">
    <property type="component" value="Unplaced"/>
</dbReference>
<dbReference type="InterPro" id="IPR036955">
    <property type="entry name" value="AP2/ERF_dom_sf"/>
</dbReference>
<keyword evidence="3" id="KW-0238">DNA-binding</keyword>
<evidence type="ECO:0000259" key="9">
    <source>
        <dbReference type="PROSITE" id="PS51032"/>
    </source>
</evidence>
<keyword evidence="6" id="KW-0539">Nucleus</keyword>
<comment type="similarity">
    <text evidence="7">Belongs to the AP2/ERF transcription factor family. ERF subfamily.</text>
</comment>
<dbReference type="KEGG" id="cmax:111467397"/>
<accession>A0A6J1HW14</accession>
<keyword evidence="5" id="KW-0804">Transcription</keyword>
<dbReference type="RefSeq" id="XP_022968030.1">
    <property type="nucleotide sequence ID" value="XM_023112262.1"/>
</dbReference>
<evidence type="ECO:0000256" key="4">
    <source>
        <dbReference type="ARBA" id="ARBA00023159"/>
    </source>
</evidence>
<dbReference type="PROSITE" id="PS51032">
    <property type="entry name" value="AP2_ERF"/>
    <property type="match status" value="1"/>
</dbReference>
<gene>
    <name evidence="11" type="primary">LOC111467397</name>
</gene>
<dbReference type="AlphaFoldDB" id="A0A6J1HW14"/>
<feature type="domain" description="AP2/ERF" evidence="9">
    <location>
        <begin position="99"/>
        <end position="155"/>
    </location>
</feature>
<dbReference type="CDD" id="cd00018">
    <property type="entry name" value="AP2"/>
    <property type="match status" value="1"/>
</dbReference>
<evidence type="ECO:0000313" key="10">
    <source>
        <dbReference type="Proteomes" id="UP000504608"/>
    </source>
</evidence>
<dbReference type="PANTHER" id="PTHR31839:SF85">
    <property type="entry name" value="AP2_ERF DOMAIN-CONTAINING PROTEIN"/>
    <property type="match status" value="1"/>
</dbReference>
<evidence type="ECO:0000313" key="11">
    <source>
        <dbReference type="RefSeq" id="XP_022968030.1"/>
    </source>
</evidence>
<organism evidence="10 11">
    <name type="scientific">Cucurbita maxima</name>
    <name type="common">Pumpkin</name>
    <name type="synonym">Winter squash</name>
    <dbReference type="NCBI Taxonomy" id="3661"/>
    <lineage>
        <taxon>Eukaryota</taxon>
        <taxon>Viridiplantae</taxon>
        <taxon>Streptophyta</taxon>
        <taxon>Embryophyta</taxon>
        <taxon>Tracheophyta</taxon>
        <taxon>Spermatophyta</taxon>
        <taxon>Magnoliopsida</taxon>
        <taxon>eudicotyledons</taxon>
        <taxon>Gunneridae</taxon>
        <taxon>Pentapetalae</taxon>
        <taxon>rosids</taxon>
        <taxon>fabids</taxon>
        <taxon>Cucurbitales</taxon>
        <taxon>Cucurbitaceae</taxon>
        <taxon>Cucurbiteae</taxon>
        <taxon>Cucurbita</taxon>
    </lineage>
</organism>
<comment type="subcellular location">
    <subcellularLocation>
        <location evidence="1">Nucleus</location>
    </subcellularLocation>
</comment>
<dbReference type="PANTHER" id="PTHR31839">
    <property type="entry name" value="DEHYDRATION-RESPONSIVE ELEMENT-BINDING PROTEIN 1D"/>
    <property type="match status" value="1"/>
</dbReference>
<evidence type="ECO:0000256" key="2">
    <source>
        <dbReference type="ARBA" id="ARBA00023015"/>
    </source>
</evidence>
<dbReference type="FunFam" id="3.30.730.10:FF:000001">
    <property type="entry name" value="Ethylene-responsive transcription factor 2"/>
    <property type="match status" value="1"/>
</dbReference>
<protein>
    <submittedName>
        <fullName evidence="11">Ethylene-responsive transcription factor ERF027-like</fullName>
    </submittedName>
</protein>
<dbReference type="InterPro" id="IPR001471">
    <property type="entry name" value="AP2/ERF_dom"/>
</dbReference>
<evidence type="ECO:0000256" key="3">
    <source>
        <dbReference type="ARBA" id="ARBA00023125"/>
    </source>
</evidence>
<dbReference type="InterPro" id="IPR016177">
    <property type="entry name" value="DNA-bd_dom_sf"/>
</dbReference>
<feature type="region of interest" description="Disordered" evidence="8">
    <location>
        <begin position="246"/>
        <end position="269"/>
    </location>
</feature>
<dbReference type="SUPFAM" id="SSF54171">
    <property type="entry name" value="DNA-binding domain"/>
    <property type="match status" value="1"/>
</dbReference>
<dbReference type="OrthoDB" id="1932364at2759"/>
<feature type="compositionally biased region" description="Low complexity" evidence="8">
    <location>
        <begin position="77"/>
        <end position="94"/>
    </location>
</feature>
<evidence type="ECO:0000256" key="5">
    <source>
        <dbReference type="ARBA" id="ARBA00023163"/>
    </source>
</evidence>
<evidence type="ECO:0000256" key="7">
    <source>
        <dbReference type="ARBA" id="ARBA00024343"/>
    </source>
</evidence>
<reference evidence="11" key="1">
    <citation type="submission" date="2025-08" db="UniProtKB">
        <authorList>
            <consortium name="RefSeq"/>
        </authorList>
    </citation>
    <scope>IDENTIFICATION</scope>
    <source>
        <tissue evidence="11">Young leaves</tissue>
    </source>
</reference>
<dbReference type="GO" id="GO:0005634">
    <property type="term" value="C:nucleus"/>
    <property type="evidence" value="ECO:0007669"/>
    <property type="project" value="UniProtKB-SubCell"/>
</dbReference>
<name>A0A6J1HW14_CUCMA</name>
<feature type="compositionally biased region" description="Polar residues" evidence="8">
    <location>
        <begin position="250"/>
        <end position="261"/>
    </location>
</feature>
<dbReference type="GO" id="GO:0003677">
    <property type="term" value="F:DNA binding"/>
    <property type="evidence" value="ECO:0007669"/>
    <property type="project" value="UniProtKB-KW"/>
</dbReference>
<proteinExistence type="inferred from homology"/>
<evidence type="ECO:0000256" key="8">
    <source>
        <dbReference type="SAM" id="MobiDB-lite"/>
    </source>
</evidence>
<sequence>MGSGKHECPKLIITKKHESLFDLGLKNACGFSLKALGMLSTNSPRLLQLFPFSFINSSLFFPHFIASASEFDSDSDSFMSDDTQSSSSSSSSSSNRHPKFRGVRSRSGKWVSEIRQPRQTTRIWLGTYPTPDMAAAAYDVAALALKGPDASLNFPDSLLSYHIPSSTSPSDIRAAAALAAAARHPYTAPAPAPAAHTRPVGGAGFSSDATAAAAAASAGEFVDEEELLNMPNLLVDMAEGMLVSPPRIKSLSSDDSPTNSPGDGLWSYS</sequence>
<dbReference type="GO" id="GO:0003700">
    <property type="term" value="F:DNA-binding transcription factor activity"/>
    <property type="evidence" value="ECO:0007669"/>
    <property type="project" value="InterPro"/>
</dbReference>